<feature type="signal peptide" evidence="2">
    <location>
        <begin position="1"/>
        <end position="23"/>
    </location>
</feature>
<feature type="compositionally biased region" description="Basic and acidic residues" evidence="1">
    <location>
        <begin position="115"/>
        <end position="127"/>
    </location>
</feature>
<feature type="compositionally biased region" description="Gly residues" evidence="1">
    <location>
        <begin position="297"/>
        <end position="323"/>
    </location>
</feature>
<feature type="region of interest" description="Disordered" evidence="1">
    <location>
        <begin position="286"/>
        <end position="356"/>
    </location>
</feature>
<proteinExistence type="predicted"/>
<organism evidence="3 4">
    <name type="scientific">Ustilago trichophora</name>
    <dbReference type="NCBI Taxonomy" id="86804"/>
    <lineage>
        <taxon>Eukaryota</taxon>
        <taxon>Fungi</taxon>
        <taxon>Dikarya</taxon>
        <taxon>Basidiomycota</taxon>
        <taxon>Ustilaginomycotina</taxon>
        <taxon>Ustilaginomycetes</taxon>
        <taxon>Ustilaginales</taxon>
        <taxon>Ustilaginaceae</taxon>
        <taxon>Ustilago</taxon>
    </lineage>
</organism>
<protein>
    <submittedName>
        <fullName evidence="3">Uncharacterized protein</fullName>
    </submittedName>
</protein>
<keyword evidence="4" id="KW-1185">Reference proteome</keyword>
<dbReference type="Proteomes" id="UP000324022">
    <property type="component" value="Unassembled WGS sequence"/>
</dbReference>
<feature type="chain" id="PRO_5022898376" evidence="2">
    <location>
        <begin position="24"/>
        <end position="356"/>
    </location>
</feature>
<evidence type="ECO:0000256" key="2">
    <source>
        <dbReference type="SAM" id="SignalP"/>
    </source>
</evidence>
<dbReference type="AlphaFoldDB" id="A0A5C3DZU1"/>
<feature type="compositionally biased region" description="Low complexity" evidence="1">
    <location>
        <begin position="43"/>
        <end position="57"/>
    </location>
</feature>
<dbReference type="EMBL" id="OOIN01000005">
    <property type="protein sequence ID" value="SPO23190.1"/>
    <property type="molecule type" value="Genomic_DNA"/>
</dbReference>
<feature type="compositionally biased region" description="Basic and acidic residues" evidence="1">
    <location>
        <begin position="94"/>
        <end position="107"/>
    </location>
</feature>
<reference evidence="3 4" key="1">
    <citation type="submission" date="2018-03" db="EMBL/GenBank/DDBJ databases">
        <authorList>
            <person name="Guldener U."/>
        </authorList>
    </citation>
    <scope>NUCLEOTIDE SEQUENCE [LARGE SCALE GENOMIC DNA]</scope>
    <source>
        <strain evidence="3 4">NBRC100155</strain>
    </source>
</reference>
<sequence length="356" mass="37644">MASIARFMIPFLVLSFLWSTVICASLVRGEGRFRHFGKPHRQSPPSRGSSSSQYRSSSHTEHSSHLKSASCQGSSWPDETSSSHHTTSSSHHHPASDHQSGIHHESSSQHTTSSSHRELSSSRESALKSHQHSKTSTRPLSLDDLVRLYRHRKTFHPATSTHSSERSDAKIDSAVVIKRGVAGLAGDIEYMGLFGSILAIPGMLSIMGFVTDYNLEKSYFNSELNLNYWKQSRDMLRAHTAALIKKQEQKFAQAGTTWNGMIYNADGRVNPGAKLPSWAGRTVAVPEQEDKTSGANGAAGGNGSAGAGAGAGTGASAGTGTGSNPGISVGDVANGAANTGGTPPDDSGQAPGIRPT</sequence>
<evidence type="ECO:0000313" key="4">
    <source>
        <dbReference type="Proteomes" id="UP000324022"/>
    </source>
</evidence>
<feature type="compositionally biased region" description="Polar residues" evidence="1">
    <location>
        <begin position="69"/>
        <end position="79"/>
    </location>
</feature>
<keyword evidence="2" id="KW-0732">Signal</keyword>
<dbReference type="OrthoDB" id="2556326at2759"/>
<name>A0A5C3DZU1_9BASI</name>
<gene>
    <name evidence="3" type="ORF">UTRI_01868</name>
</gene>
<evidence type="ECO:0000256" key="1">
    <source>
        <dbReference type="SAM" id="MobiDB-lite"/>
    </source>
</evidence>
<feature type="region of interest" description="Disordered" evidence="1">
    <location>
        <begin position="35"/>
        <end position="141"/>
    </location>
</feature>
<accession>A0A5C3DZU1</accession>
<evidence type="ECO:0000313" key="3">
    <source>
        <dbReference type="EMBL" id="SPO23190.1"/>
    </source>
</evidence>